<sequence>MNDDQIKTIEQVREFLTGTSSVRFSPCSKEGCYKWIEGILIRFGYRSRTKTEKGLLLDFMEKVSGYSRIQIKRLVKKYLKTGRIKRRQRAPKGFTRRYTQEDIRLLARTDEIHAPPPPHFSFAVSPVTGIGLIDSLRAAALAGKGHADHEKNEKDKR</sequence>
<dbReference type="AlphaFoldDB" id="A0A450YLM6"/>
<protein>
    <submittedName>
        <fullName evidence="2">Uncharacterized protein</fullName>
    </submittedName>
</protein>
<dbReference type="EMBL" id="CAADFR010000018">
    <property type="protein sequence ID" value="VFK37760.1"/>
    <property type="molecule type" value="Genomic_DNA"/>
</dbReference>
<evidence type="ECO:0000313" key="2">
    <source>
        <dbReference type="EMBL" id="VFK42432.1"/>
    </source>
</evidence>
<proteinExistence type="predicted"/>
<evidence type="ECO:0000313" key="1">
    <source>
        <dbReference type="EMBL" id="VFK37760.1"/>
    </source>
</evidence>
<dbReference type="EMBL" id="CAADFU010000017">
    <property type="protein sequence ID" value="VFK42432.1"/>
    <property type="molecule type" value="Genomic_DNA"/>
</dbReference>
<name>A0A450YLM6_9GAMM</name>
<gene>
    <name evidence="2" type="ORF">BECKSD772E_GA0070983_10172</name>
    <name evidence="1" type="ORF">BECKSD772F_GA0070984_10182</name>
</gene>
<reference evidence="2" key="1">
    <citation type="submission" date="2019-02" db="EMBL/GenBank/DDBJ databases">
        <authorList>
            <person name="Gruber-Vodicka R. H."/>
            <person name="Seah K. B. B."/>
        </authorList>
    </citation>
    <scope>NUCLEOTIDE SEQUENCE</scope>
    <source>
        <strain evidence="2">BECK_S1320</strain>
        <strain evidence="1">BECK_S1321</strain>
    </source>
</reference>
<organism evidence="2">
    <name type="scientific">Candidatus Kentrum sp. SD</name>
    <dbReference type="NCBI Taxonomy" id="2126332"/>
    <lineage>
        <taxon>Bacteria</taxon>
        <taxon>Pseudomonadati</taxon>
        <taxon>Pseudomonadota</taxon>
        <taxon>Gammaproteobacteria</taxon>
        <taxon>Candidatus Kentrum</taxon>
    </lineage>
</organism>
<accession>A0A450YLM6</accession>